<dbReference type="KEGG" id="strr:EKD16_05190"/>
<feature type="domain" description="DALR anticodon binding" evidence="5">
    <location>
        <begin position="322"/>
        <end position="476"/>
    </location>
</feature>
<dbReference type="RefSeq" id="WP_131097322.1">
    <property type="nucleotide sequence ID" value="NZ_CP036455.1"/>
</dbReference>
<dbReference type="GO" id="GO:0004814">
    <property type="term" value="F:arginine-tRNA ligase activity"/>
    <property type="evidence" value="ECO:0007669"/>
    <property type="project" value="InterPro"/>
</dbReference>
<evidence type="ECO:0000256" key="3">
    <source>
        <dbReference type="ARBA" id="ARBA00022840"/>
    </source>
</evidence>
<dbReference type="SMART" id="SM00836">
    <property type="entry name" value="DALR_1"/>
    <property type="match status" value="1"/>
</dbReference>
<name>A0A4P6Q266_9ACTN</name>
<dbReference type="InterPro" id="IPR009080">
    <property type="entry name" value="tRNAsynth_Ia_anticodon-bd"/>
</dbReference>
<keyword evidence="2" id="KW-0547">Nucleotide-binding</keyword>
<dbReference type="EMBL" id="CP036455">
    <property type="protein sequence ID" value="QBI52844.1"/>
    <property type="molecule type" value="Genomic_DNA"/>
</dbReference>
<evidence type="ECO:0000256" key="4">
    <source>
        <dbReference type="SAM" id="MobiDB-lite"/>
    </source>
</evidence>
<keyword evidence="3" id="KW-0067">ATP-binding</keyword>
<accession>A0A4P6Q266</accession>
<proteinExistence type="predicted"/>
<feature type="compositionally biased region" description="Basic and acidic residues" evidence="4">
    <location>
        <begin position="184"/>
        <end position="196"/>
    </location>
</feature>
<dbReference type="Gene3D" id="1.10.730.10">
    <property type="entry name" value="Isoleucyl-tRNA Synthetase, Domain 1"/>
    <property type="match status" value="1"/>
</dbReference>
<dbReference type="AlphaFoldDB" id="A0A4P6Q266"/>
<dbReference type="GO" id="GO:0006420">
    <property type="term" value="P:arginyl-tRNA aminoacylation"/>
    <property type="evidence" value="ECO:0007669"/>
    <property type="project" value="InterPro"/>
</dbReference>
<feature type="compositionally biased region" description="Low complexity" evidence="4">
    <location>
        <begin position="361"/>
        <end position="375"/>
    </location>
</feature>
<keyword evidence="6" id="KW-0030">Aminoacyl-tRNA synthetase</keyword>
<feature type="region of interest" description="Disordered" evidence="4">
    <location>
        <begin position="348"/>
        <end position="375"/>
    </location>
</feature>
<organism evidence="6 7">
    <name type="scientific">Streptomonospora litoralis</name>
    <dbReference type="NCBI Taxonomy" id="2498135"/>
    <lineage>
        <taxon>Bacteria</taxon>
        <taxon>Bacillati</taxon>
        <taxon>Actinomycetota</taxon>
        <taxon>Actinomycetes</taxon>
        <taxon>Streptosporangiales</taxon>
        <taxon>Nocardiopsidaceae</taxon>
        <taxon>Streptomonospora</taxon>
    </lineage>
</organism>
<dbReference type="SUPFAM" id="SSF47323">
    <property type="entry name" value="Anticodon-binding domain of a subclass of class I aminoacyl-tRNA synthetases"/>
    <property type="match status" value="1"/>
</dbReference>
<evidence type="ECO:0000256" key="1">
    <source>
        <dbReference type="ARBA" id="ARBA00022598"/>
    </source>
</evidence>
<feature type="compositionally biased region" description="Low complexity" evidence="4">
    <location>
        <begin position="235"/>
        <end position="245"/>
    </location>
</feature>
<keyword evidence="1" id="KW-0436">Ligase</keyword>
<dbReference type="GO" id="GO:0005524">
    <property type="term" value="F:ATP binding"/>
    <property type="evidence" value="ECO:0007669"/>
    <property type="project" value="UniProtKB-KW"/>
</dbReference>
<evidence type="ECO:0000256" key="2">
    <source>
        <dbReference type="ARBA" id="ARBA00022741"/>
    </source>
</evidence>
<gene>
    <name evidence="6" type="ORF">EKD16_05190</name>
</gene>
<dbReference type="Proteomes" id="UP000292235">
    <property type="component" value="Chromosome"/>
</dbReference>
<feature type="compositionally biased region" description="Low complexity" evidence="4">
    <location>
        <begin position="198"/>
        <end position="218"/>
    </location>
</feature>
<dbReference type="OrthoDB" id="9803211at2"/>
<feature type="compositionally biased region" description="Basic and acidic residues" evidence="4">
    <location>
        <begin position="248"/>
        <end position="259"/>
    </location>
</feature>
<feature type="region of interest" description="Disordered" evidence="4">
    <location>
        <begin position="184"/>
        <end position="261"/>
    </location>
</feature>
<reference evidence="6 7" key="1">
    <citation type="submission" date="2019-02" db="EMBL/GenBank/DDBJ databases">
        <authorList>
            <person name="Khodamoradi S."/>
            <person name="Hahnke R.L."/>
            <person name="Kaempfer P."/>
            <person name="Schumann P."/>
            <person name="Rohde M."/>
            <person name="Steinert M."/>
            <person name="Luzhetskyy A."/>
            <person name="Wink J."/>
            <person name="Ruckert C."/>
        </authorList>
    </citation>
    <scope>NUCLEOTIDE SEQUENCE [LARGE SCALE GENOMIC DNA]</scope>
    <source>
        <strain evidence="6 7">M2</strain>
    </source>
</reference>
<evidence type="ECO:0000313" key="7">
    <source>
        <dbReference type="Proteomes" id="UP000292235"/>
    </source>
</evidence>
<dbReference type="InterPro" id="IPR008909">
    <property type="entry name" value="DALR_anticod-bd"/>
</dbReference>
<evidence type="ECO:0000259" key="5">
    <source>
        <dbReference type="SMART" id="SM00836"/>
    </source>
</evidence>
<sequence length="476" mass="47660">MAAHAAEAAGDWWLTEGATPARVDALLRAALAEAAECPLQRVPAAEPRRPPPPATAHYTTALPLRMAGALGRPASQLAEAAVARLLTRRGVAGARVERGGFIAVDAAPQARAAMVATAAADGTGFLCGYLRYAGRLGATTAATGAAVGAESAEEAAIGAPGRAPGSRLSALDAAATVEEARHLAREDARRRMRDAAEPAEPAADAREPAAAPARTDGSADGGAGGASDPGRPHADSSGASSAAAARGEPWRDPWMDRGGGETPAARLLAAVGEASARVAFCRSASERPRPGEVTGPGLPAVPTAEFPGAWALGIGANPAFAVRYAHAHAASTLRWVREAQGAAAWVPAHTPPAHSAPRSTGAGPAPVPAAGAPRPRAALLAPPDAAALAGTLFDGPLLLHAAVRRSEPHMLVRYLEGVAAAYHEWRESGGFTAETTGEPGGGASASATDRLLLCAAAAGVLHAGLSLLGVSAPTRL</sequence>
<dbReference type="Pfam" id="PF05746">
    <property type="entry name" value="DALR_1"/>
    <property type="match status" value="1"/>
</dbReference>
<keyword evidence="7" id="KW-1185">Reference proteome</keyword>
<evidence type="ECO:0000313" key="6">
    <source>
        <dbReference type="EMBL" id="QBI52844.1"/>
    </source>
</evidence>
<protein>
    <submittedName>
        <fullName evidence="6">Arginyl-tRNA synthetase</fullName>
    </submittedName>
</protein>